<name>A0A8J2NRM1_9HEXA</name>
<dbReference type="HAMAP" id="MF_01116">
    <property type="entry name" value="TSR3"/>
    <property type="match status" value="1"/>
</dbReference>
<sequence length="286" mass="31595">MPRTKKHGQSHGHGQGQSSSKSKQAAARRKTGREKRSSFSEPADDSSECCRRMNDVDLEESNSGSENERSEGDSDSEEDVRHEDCGFPVAMWDLGHCDPKRCTGRKLARKDLAVILKPSQRFGGIVLDPLATQVLSPADKEIMENGGLAVIDCSWAKIPENGHLLKHKPTHGRLLPFLVAANPVNFGKPLKLSCVEAIAASMSICGFPKAAEAYLYRFKWGKTFLTMNDDFLSAYAKCTSSDNVIKAQDEILSRLRAEREADRDKIDLPPSESESESEDTEAEKQI</sequence>
<keyword evidence="1" id="KW-0963">Cytoplasm</keyword>
<dbReference type="Pfam" id="PF04068">
    <property type="entry name" value="Fer4_RLI"/>
    <property type="match status" value="1"/>
</dbReference>
<feature type="binding site" evidence="6">
    <location>
        <position position="103"/>
    </location>
    <ligand>
        <name>S-adenosyl-L-methionine</name>
        <dbReference type="ChEBI" id="CHEBI:59789"/>
    </ligand>
</feature>
<evidence type="ECO:0000259" key="8">
    <source>
        <dbReference type="Pfam" id="PF04034"/>
    </source>
</evidence>
<evidence type="ECO:0000313" key="11">
    <source>
        <dbReference type="Proteomes" id="UP000708208"/>
    </source>
</evidence>
<keyword evidence="4 6" id="KW-0808">Transferase</keyword>
<proteinExistence type="inferred from homology"/>
<feature type="binding site" evidence="6">
    <location>
        <position position="151"/>
    </location>
    <ligand>
        <name>S-adenosyl-L-methionine</name>
        <dbReference type="ChEBI" id="CHEBI:59789"/>
    </ligand>
</feature>
<feature type="region of interest" description="Disordered" evidence="7">
    <location>
        <begin position="259"/>
        <end position="286"/>
    </location>
</feature>
<reference evidence="10" key="1">
    <citation type="submission" date="2021-06" db="EMBL/GenBank/DDBJ databases">
        <authorList>
            <person name="Hodson N. C."/>
            <person name="Mongue J. A."/>
            <person name="Jaron S. K."/>
        </authorList>
    </citation>
    <scope>NUCLEOTIDE SEQUENCE</scope>
</reference>
<dbReference type="Pfam" id="PF04034">
    <property type="entry name" value="Ribo_biogen_C"/>
    <property type="match status" value="1"/>
</dbReference>
<keyword evidence="2 6" id="KW-0690">Ribosome biogenesis</keyword>
<protein>
    <recommendedName>
        <fullName evidence="6">18S rRNA aminocarboxypropyltransferase</fullName>
        <ecNumber evidence="6">2.5.1.157</ecNumber>
    </recommendedName>
</protein>
<dbReference type="InterPro" id="IPR022968">
    <property type="entry name" value="Tsr3-like"/>
</dbReference>
<comment type="function">
    <text evidence="6">Aminocarboxypropyltransferase that catalyzes the aminocarboxypropyl transfer on pseudouridine in 18S rRNA. It constitutes the last step in biosynthesis of the hypermodified N1-methyl-N3-(3-amino-3-carboxypropyl) pseudouridine (m1acp3-Psi).</text>
</comment>
<dbReference type="GO" id="GO:1904047">
    <property type="term" value="F:S-adenosyl-L-methionine binding"/>
    <property type="evidence" value="ECO:0007669"/>
    <property type="project" value="UniProtKB-UniRule"/>
</dbReference>
<evidence type="ECO:0000256" key="2">
    <source>
        <dbReference type="ARBA" id="ARBA00022517"/>
    </source>
</evidence>
<gene>
    <name evidence="10" type="ORF">AFUS01_LOCUS1861</name>
</gene>
<keyword evidence="11" id="KW-1185">Reference proteome</keyword>
<dbReference type="NCBIfam" id="NF002621">
    <property type="entry name" value="PRK02287.1"/>
    <property type="match status" value="1"/>
</dbReference>
<feature type="binding site" evidence="6">
    <location>
        <position position="175"/>
    </location>
    <ligand>
        <name>S-adenosyl-L-methionine</name>
        <dbReference type="ChEBI" id="CHEBI:59789"/>
    </ligand>
</feature>
<keyword evidence="5 6" id="KW-0949">S-adenosyl-L-methionine</keyword>
<evidence type="ECO:0000256" key="4">
    <source>
        <dbReference type="ARBA" id="ARBA00022679"/>
    </source>
</evidence>
<dbReference type="PANTHER" id="PTHR20426:SF0">
    <property type="entry name" value="18S RRNA AMINOCARBOXYPROPYLTRANSFERASE"/>
    <property type="match status" value="1"/>
</dbReference>
<feature type="domain" description="16S/18S rRNA aminocarboxypropyltransferase Tsr3 C-terminal" evidence="8">
    <location>
        <begin position="125"/>
        <end position="251"/>
    </location>
</feature>
<evidence type="ECO:0000256" key="1">
    <source>
        <dbReference type="ARBA" id="ARBA00022490"/>
    </source>
</evidence>
<evidence type="ECO:0000313" key="10">
    <source>
        <dbReference type="EMBL" id="CAG7667631.1"/>
    </source>
</evidence>
<evidence type="ECO:0000256" key="3">
    <source>
        <dbReference type="ARBA" id="ARBA00022552"/>
    </source>
</evidence>
<organism evidence="10 11">
    <name type="scientific">Allacma fusca</name>
    <dbReference type="NCBI Taxonomy" id="39272"/>
    <lineage>
        <taxon>Eukaryota</taxon>
        <taxon>Metazoa</taxon>
        <taxon>Ecdysozoa</taxon>
        <taxon>Arthropoda</taxon>
        <taxon>Hexapoda</taxon>
        <taxon>Collembola</taxon>
        <taxon>Symphypleona</taxon>
        <taxon>Sminthuridae</taxon>
        <taxon>Allacma</taxon>
    </lineage>
</organism>
<dbReference type="PANTHER" id="PTHR20426">
    <property type="entry name" value="RIBOSOME BIOGENESIS PROTEIN TSR3 HOMOLOG"/>
    <property type="match status" value="1"/>
</dbReference>
<dbReference type="GO" id="GO:0106388">
    <property type="term" value="F:rRNA small subunit aminocarboxypropyltransferase activity"/>
    <property type="evidence" value="ECO:0007669"/>
    <property type="project" value="UniProtKB-EC"/>
</dbReference>
<feature type="domain" description="RNase L inhibitor RLI-like possible metal-binding" evidence="9">
    <location>
        <begin position="88"/>
        <end position="117"/>
    </location>
</feature>
<feature type="compositionally biased region" description="Acidic residues" evidence="7">
    <location>
        <begin position="273"/>
        <end position="286"/>
    </location>
</feature>
<dbReference type="InterPro" id="IPR007177">
    <property type="entry name" value="Tsr3_C"/>
</dbReference>
<comment type="similarity">
    <text evidence="6">Belongs to the TDD superfamily. TSR3 family.</text>
</comment>
<evidence type="ECO:0000256" key="5">
    <source>
        <dbReference type="ARBA" id="ARBA00022691"/>
    </source>
</evidence>
<evidence type="ECO:0000256" key="7">
    <source>
        <dbReference type="SAM" id="MobiDB-lite"/>
    </source>
</evidence>
<evidence type="ECO:0000256" key="6">
    <source>
        <dbReference type="HAMAP-Rule" id="MF_03146"/>
    </source>
</evidence>
<evidence type="ECO:0000259" key="9">
    <source>
        <dbReference type="Pfam" id="PF04068"/>
    </source>
</evidence>
<dbReference type="OrthoDB" id="10262062at2759"/>
<comment type="caution">
    <text evidence="10">The sequence shown here is derived from an EMBL/GenBank/DDBJ whole genome shotgun (WGS) entry which is preliminary data.</text>
</comment>
<dbReference type="EC" id="2.5.1.157" evidence="6"/>
<accession>A0A8J2NRM1</accession>
<dbReference type="InterPro" id="IPR007209">
    <property type="entry name" value="RNaseL-inhib-like_metal-bd_dom"/>
</dbReference>
<comment type="catalytic activity">
    <reaction evidence="6">
        <text>an N(1)-methylpseudouridine in rRNA + S-adenosyl-L-methionine = N(1)-methyl-N(3)-[(3S)-3-amino-3-carboxypropyl]pseudouridine in rRNA + S-methyl-5'-thioadenosine + H(+)</text>
        <dbReference type="Rhea" id="RHEA:63296"/>
        <dbReference type="Rhea" id="RHEA-COMP:11634"/>
        <dbReference type="Rhea" id="RHEA-COMP:16310"/>
        <dbReference type="ChEBI" id="CHEBI:15378"/>
        <dbReference type="ChEBI" id="CHEBI:17509"/>
        <dbReference type="ChEBI" id="CHEBI:59789"/>
        <dbReference type="ChEBI" id="CHEBI:74890"/>
        <dbReference type="ChEBI" id="CHEBI:146234"/>
        <dbReference type="EC" id="2.5.1.157"/>
    </reaction>
</comment>
<dbReference type="AlphaFoldDB" id="A0A8J2NRM1"/>
<dbReference type="EMBL" id="CAJVCH010010603">
    <property type="protein sequence ID" value="CAG7667631.1"/>
    <property type="molecule type" value="Genomic_DNA"/>
</dbReference>
<dbReference type="GO" id="GO:0000455">
    <property type="term" value="P:enzyme-directed rRNA pseudouridine synthesis"/>
    <property type="evidence" value="ECO:0007669"/>
    <property type="project" value="UniProtKB-UniRule"/>
</dbReference>
<feature type="compositionally biased region" description="Basic residues" evidence="7">
    <location>
        <begin position="1"/>
        <end position="10"/>
    </location>
</feature>
<dbReference type="Proteomes" id="UP000708208">
    <property type="component" value="Unassembled WGS sequence"/>
</dbReference>
<keyword evidence="3 6" id="KW-0698">rRNA processing</keyword>
<comment type="caution">
    <text evidence="6">Lacks conserved residue(s) required for the propagation of feature annotation.</text>
</comment>
<dbReference type="GO" id="GO:0030490">
    <property type="term" value="P:maturation of SSU-rRNA"/>
    <property type="evidence" value="ECO:0007669"/>
    <property type="project" value="TreeGrafter"/>
</dbReference>
<feature type="region of interest" description="Disordered" evidence="7">
    <location>
        <begin position="1"/>
        <end position="81"/>
    </location>
</feature>